<keyword evidence="4" id="KW-0067">ATP-binding</keyword>
<feature type="compositionally biased region" description="Polar residues" evidence="5">
    <location>
        <begin position="1091"/>
        <end position="1107"/>
    </location>
</feature>
<protein>
    <submittedName>
        <fullName evidence="9">DNA excision repair protein ERCC-6-like 2 isoform X3</fullName>
    </submittedName>
</protein>
<name>A0ABM1TWF6_MICOH</name>
<dbReference type="InterPro" id="IPR027417">
    <property type="entry name" value="P-loop_NTPase"/>
</dbReference>
<dbReference type="Pfam" id="PF25806">
    <property type="entry name" value="RHH_ERCC6L2"/>
    <property type="match status" value="1"/>
</dbReference>
<accession>A0ABM1TWF6</accession>
<dbReference type="PANTHER" id="PTHR45629">
    <property type="entry name" value="SNF2/RAD54 FAMILY MEMBER"/>
    <property type="match status" value="1"/>
</dbReference>
<evidence type="ECO:0000313" key="8">
    <source>
        <dbReference type="Proteomes" id="UP000694915"/>
    </source>
</evidence>
<evidence type="ECO:0000256" key="3">
    <source>
        <dbReference type="ARBA" id="ARBA00022801"/>
    </source>
</evidence>
<evidence type="ECO:0000259" key="6">
    <source>
        <dbReference type="PROSITE" id="PS51192"/>
    </source>
</evidence>
<feature type="region of interest" description="Disordered" evidence="5">
    <location>
        <begin position="1053"/>
        <end position="1187"/>
    </location>
</feature>
<feature type="region of interest" description="Disordered" evidence="5">
    <location>
        <begin position="633"/>
        <end position="694"/>
    </location>
</feature>
<dbReference type="PROSITE" id="PS51194">
    <property type="entry name" value="HELICASE_CTER"/>
    <property type="match status" value="1"/>
</dbReference>
<dbReference type="InterPro" id="IPR000330">
    <property type="entry name" value="SNF2_N"/>
</dbReference>
<dbReference type="Pfam" id="PF00271">
    <property type="entry name" value="Helicase_C"/>
    <property type="match status" value="1"/>
</dbReference>
<dbReference type="Pfam" id="PF00176">
    <property type="entry name" value="SNF2-rel_dom"/>
    <property type="match status" value="1"/>
</dbReference>
<dbReference type="InterPro" id="IPR014001">
    <property type="entry name" value="Helicase_ATP-bd"/>
</dbReference>
<proteinExistence type="inferred from homology"/>
<dbReference type="Gene3D" id="3.40.50.300">
    <property type="entry name" value="P-loop containing nucleotide triphosphate hydrolases"/>
    <property type="match status" value="1"/>
</dbReference>
<dbReference type="PANTHER" id="PTHR45629:SF7">
    <property type="entry name" value="DNA EXCISION REPAIR PROTEIN ERCC-6-RELATED"/>
    <property type="match status" value="1"/>
</dbReference>
<evidence type="ECO:0000313" key="9">
    <source>
        <dbReference type="RefSeq" id="XP_026634068.1"/>
    </source>
</evidence>
<dbReference type="CDD" id="cd18793">
    <property type="entry name" value="SF2_C_SNF"/>
    <property type="match status" value="1"/>
</dbReference>
<feature type="compositionally biased region" description="Basic and acidic residues" evidence="5">
    <location>
        <begin position="652"/>
        <end position="661"/>
    </location>
</feature>
<dbReference type="InterPro" id="IPR049730">
    <property type="entry name" value="SNF2/RAD54-like_C"/>
</dbReference>
<reference evidence="9" key="1">
    <citation type="submission" date="2025-08" db="UniProtKB">
        <authorList>
            <consortium name="RefSeq"/>
        </authorList>
    </citation>
    <scope>IDENTIFICATION</scope>
</reference>
<keyword evidence="8" id="KW-1185">Reference proteome</keyword>
<dbReference type="PROSITE" id="PS51192">
    <property type="entry name" value="HELICASE_ATP_BIND_1"/>
    <property type="match status" value="1"/>
</dbReference>
<dbReference type="Proteomes" id="UP000694915">
    <property type="component" value="Unplaced"/>
</dbReference>
<dbReference type="InterPro" id="IPR057931">
    <property type="entry name" value="RHH_ERCC6L2"/>
</dbReference>
<dbReference type="GeneID" id="102000145"/>
<keyword evidence="4" id="KW-0547">Nucleotide-binding</keyword>
<feature type="domain" description="Helicase C-terminal" evidence="7">
    <location>
        <begin position="314"/>
        <end position="464"/>
    </location>
</feature>
<dbReference type="PROSITE" id="PS00690">
    <property type="entry name" value="DEAH_ATP_HELICASE"/>
    <property type="match status" value="1"/>
</dbReference>
<feature type="region of interest" description="Disordered" evidence="5">
    <location>
        <begin position="598"/>
        <end position="617"/>
    </location>
</feature>
<evidence type="ECO:0000256" key="4">
    <source>
        <dbReference type="ARBA" id="ARBA00022806"/>
    </source>
</evidence>
<comment type="similarity">
    <text evidence="2">Belongs to the SNF2/RAD54 helicase family.</text>
</comment>
<dbReference type="InterPro" id="IPR038718">
    <property type="entry name" value="SNF2-like_sf"/>
</dbReference>
<sequence length="1321" mass="148381">MFLIVAPLSVLYNWKDELDTWGYFRVTVLHGSKKDNGLIRLKQRKSEIALTTYETLRLCLEELNSLEWSAVIVDEAHRIKNPKARITEVMKAVKCKVRIGLTGTILQNNMKELWCVMDWAVPGLLGSRSHFKKQFSDTVEHGQRHTATKRELATGRKAMHRLAKKMSGCFLRRTKTLIKGQLPKKEDRMVYCSLTEFQKAVYQTVLDTEDVALILRSSQPCTCGSGRKRRNCCHKTNSQGDKVRSLCLSYLTVLQKVANHVALLQTASTSKHQETLIKRICDQVFSRFPDFVQKSKDAAFETLSDPKYSGKMKVLQQLLNHFRKRRDKVLLFSFSTKLLDVLQQYCMASGLDYRRLDGSTKSEERLKIVKEFNSTQDVNICLVSTMAGGLGLNFVGANVVILFDPTWNPANDLQAIDRAYRIGQCRDVKVLRLISLGTVEEIMYLRQVYKQQLHCVVVGSENAKRYFEAVQGSKEHRGELFGVHNLFKLRSQGSCLTRDILEREGQVEAGIMTATTWLKGGLSAQELETPGDPDCQESTEVCELYGDFSDDETVGRSLGKTAEHRVSGSSRAVGSSAQLTLLQCGFSKLFEANCKSVQDGNGNDASSDESSDEQPTCLSAEAKQAACHKTRDSVCTSEHQKSENIQNPNEKCGFDKSKKTLEQNVSSQSDDERKYHSTDGHHVRGQNDTESEDSDVIYPTQYPAQKAPNNRIRFKLLFGESEDSEAENPVKRNCVAGRQNSGKGNGPVSKSLSTKNMTLKLVRKRKDTDDISDESDDIDMFPKARIRKQRATTSLKFKRKKANKREPYQCPGRAKEAEQVHADGDCSSQVIDDFSSSDDNVSVSRRSSSELKDKISLFSKLPGPDKKNNTFISRKPASFLNERVVGPEQMSDSVDKILGGVQEVAYIHSNQNVIGSSRAENHMSHWATRDVFELKQFSQLPANVAVCGSKTYKNKVNAHSEKDETPSDGTISSPLCVSHPVSQKKKDVYRTNQTTFIIGETPKGIRRKQFEEMASYYKSSVQEFARQVTSTTSEERLRLLRDFYSLRHPEVKGSFVSSAPEPTRSVHKEEERVKNKSKGKESLLKERRSNDNTWSRSDPTNKMSQAYNPKLCKGKSTRFRNHGSRGEEIFSSDTKIKKSSVSFTQESDSERNDHTPRNSMTLFCPNSKPGASEAERENSPGACSSRDRSLLKLGNSRVENPASEKAPVEGLLGDTSILNDLFKSCGEGPTQLPENVLSGSVTKAKQRPKDFWDILNEQNDDSLSKLTDLAVIETLCTKAPRSTASKRNDELEAPLWKANEKFLWKTSNSEDDESVASTERE</sequence>
<comment type="subcellular location">
    <subcellularLocation>
        <location evidence="1">Nucleus</location>
    </subcellularLocation>
</comment>
<evidence type="ECO:0000256" key="2">
    <source>
        <dbReference type="ARBA" id="ARBA00007025"/>
    </source>
</evidence>
<feature type="compositionally biased region" description="Polar residues" evidence="5">
    <location>
        <begin position="633"/>
        <end position="649"/>
    </location>
</feature>
<dbReference type="InterPro" id="IPR029256">
    <property type="entry name" value="Heliccase-ass-bd"/>
</dbReference>
<dbReference type="Pfam" id="PF14773">
    <property type="entry name" value="VIGSSK"/>
    <property type="match status" value="1"/>
</dbReference>
<feature type="compositionally biased region" description="Basic and acidic residues" evidence="5">
    <location>
        <begin position="670"/>
        <end position="687"/>
    </location>
</feature>
<dbReference type="Gene3D" id="3.40.50.10810">
    <property type="entry name" value="Tandem AAA-ATPase domain"/>
    <property type="match status" value="1"/>
</dbReference>
<dbReference type="SMART" id="SM00490">
    <property type="entry name" value="HELICc"/>
    <property type="match status" value="1"/>
</dbReference>
<keyword evidence="3" id="KW-0378">Hydrolase</keyword>
<organism evidence="8 9">
    <name type="scientific">Microtus ochrogaster</name>
    <name type="common">Prairie vole</name>
    <dbReference type="NCBI Taxonomy" id="79684"/>
    <lineage>
        <taxon>Eukaryota</taxon>
        <taxon>Metazoa</taxon>
        <taxon>Chordata</taxon>
        <taxon>Craniata</taxon>
        <taxon>Vertebrata</taxon>
        <taxon>Euteleostomi</taxon>
        <taxon>Mammalia</taxon>
        <taxon>Eutheria</taxon>
        <taxon>Euarchontoglires</taxon>
        <taxon>Glires</taxon>
        <taxon>Rodentia</taxon>
        <taxon>Myomorpha</taxon>
        <taxon>Muroidea</taxon>
        <taxon>Cricetidae</taxon>
        <taxon>Arvicolinae</taxon>
        <taxon>Microtus</taxon>
    </lineage>
</organism>
<feature type="compositionally biased region" description="Basic residues" evidence="5">
    <location>
        <begin position="1112"/>
        <end position="1123"/>
    </location>
</feature>
<dbReference type="InterPro" id="IPR001650">
    <property type="entry name" value="Helicase_C-like"/>
</dbReference>
<feature type="domain" description="Helicase ATP-binding" evidence="6">
    <location>
        <begin position="1"/>
        <end position="123"/>
    </location>
</feature>
<feature type="compositionally biased region" description="Basic and acidic residues" evidence="5">
    <location>
        <begin position="1064"/>
        <end position="1090"/>
    </location>
</feature>
<dbReference type="InterPro" id="IPR002464">
    <property type="entry name" value="DNA/RNA_helicase_DEAH_CS"/>
</dbReference>
<dbReference type="SUPFAM" id="SSF52540">
    <property type="entry name" value="P-loop containing nucleoside triphosphate hydrolases"/>
    <property type="match status" value="2"/>
</dbReference>
<keyword evidence="4" id="KW-0347">Helicase</keyword>
<feature type="compositionally biased region" description="Polar residues" evidence="5">
    <location>
        <begin position="738"/>
        <end position="754"/>
    </location>
</feature>
<evidence type="ECO:0000256" key="1">
    <source>
        <dbReference type="ARBA" id="ARBA00004123"/>
    </source>
</evidence>
<gene>
    <name evidence="9" type="primary">Ercc6l2</name>
</gene>
<feature type="region of interest" description="Disordered" evidence="5">
    <location>
        <begin position="722"/>
        <end position="754"/>
    </location>
</feature>
<dbReference type="InterPro" id="IPR050496">
    <property type="entry name" value="SNF2_RAD54_helicase_repair"/>
</dbReference>
<evidence type="ECO:0000256" key="5">
    <source>
        <dbReference type="SAM" id="MobiDB-lite"/>
    </source>
</evidence>
<evidence type="ECO:0000259" key="7">
    <source>
        <dbReference type="PROSITE" id="PS51194"/>
    </source>
</evidence>
<dbReference type="RefSeq" id="XP_026634068.1">
    <property type="nucleotide sequence ID" value="XM_026778267.1"/>
</dbReference>